<evidence type="ECO:0000256" key="3">
    <source>
        <dbReference type="SAM" id="MobiDB-lite"/>
    </source>
</evidence>
<dbReference type="PANTHER" id="PTHR43669">
    <property type="entry name" value="5-KETO-D-GLUCONATE 5-REDUCTASE"/>
    <property type="match status" value="1"/>
</dbReference>
<dbReference type="SMART" id="SM00822">
    <property type="entry name" value="PKS_KR"/>
    <property type="match status" value="1"/>
</dbReference>
<dbReference type="AlphaFoldDB" id="A0AA35SVV1"/>
<keyword evidence="6" id="KW-1185">Reference proteome</keyword>
<sequence length="257" mass="26789">MRFENRVAFITGGGGPLGIGRAACLAFAREGAAIVVAGGRMADAVAAEVQNEGGRAIAIPLDVTVPEQVQAAVDTTVETFGRLDILFNNAGILGRSKLFEVTAEDFDRVMAVNVKGCLLCAQAAAKVMREQGIHGRIINNSSIYAEESHEGALSYCVSKAALNRLTRSLALELRPDGITVNAIAPGGGAPTGINSPQDLPQDDSLPDLLPASADAPPLDRRATVWDYIGAVLFLASDEAAYISGDIMTIDGGAVARR</sequence>
<dbReference type="InterPro" id="IPR020904">
    <property type="entry name" value="Sc_DH/Rdtase_CS"/>
</dbReference>
<dbReference type="PANTHER" id="PTHR43669:SF3">
    <property type="entry name" value="ALCOHOL DEHYDROGENASE, PUTATIVE (AFU_ORTHOLOGUE AFUA_3G03445)-RELATED"/>
    <property type="match status" value="1"/>
</dbReference>
<dbReference type="Pfam" id="PF13561">
    <property type="entry name" value="adh_short_C2"/>
    <property type="match status" value="1"/>
</dbReference>
<feature type="domain" description="Ketoreductase" evidence="4">
    <location>
        <begin position="6"/>
        <end position="189"/>
    </location>
</feature>
<dbReference type="Proteomes" id="UP001174909">
    <property type="component" value="Unassembled WGS sequence"/>
</dbReference>
<organism evidence="5 6">
    <name type="scientific">Geodia barretti</name>
    <name type="common">Barrett's horny sponge</name>
    <dbReference type="NCBI Taxonomy" id="519541"/>
    <lineage>
        <taxon>Eukaryota</taxon>
        <taxon>Metazoa</taxon>
        <taxon>Porifera</taxon>
        <taxon>Demospongiae</taxon>
        <taxon>Heteroscleromorpha</taxon>
        <taxon>Tetractinellida</taxon>
        <taxon>Astrophorina</taxon>
        <taxon>Geodiidae</taxon>
        <taxon>Geodia</taxon>
    </lineage>
</organism>
<dbReference type="PROSITE" id="PS00061">
    <property type="entry name" value="ADH_SHORT"/>
    <property type="match status" value="1"/>
</dbReference>
<name>A0AA35SVV1_GEOBA</name>
<evidence type="ECO:0000259" key="4">
    <source>
        <dbReference type="SMART" id="SM00822"/>
    </source>
</evidence>
<accession>A0AA35SVV1</accession>
<evidence type="ECO:0000313" key="6">
    <source>
        <dbReference type="Proteomes" id="UP001174909"/>
    </source>
</evidence>
<evidence type="ECO:0000256" key="1">
    <source>
        <dbReference type="ARBA" id="ARBA00006484"/>
    </source>
</evidence>
<protein>
    <submittedName>
        <fullName evidence="5">Uncharacterized oxidoreductase TM_0325</fullName>
    </submittedName>
</protein>
<feature type="region of interest" description="Disordered" evidence="3">
    <location>
        <begin position="189"/>
        <end position="212"/>
    </location>
</feature>
<dbReference type="SUPFAM" id="SSF51735">
    <property type="entry name" value="NAD(P)-binding Rossmann-fold domains"/>
    <property type="match status" value="1"/>
</dbReference>
<proteinExistence type="inferred from homology"/>
<dbReference type="InterPro" id="IPR036291">
    <property type="entry name" value="NAD(P)-bd_dom_sf"/>
</dbReference>
<dbReference type="PRINTS" id="PR00080">
    <property type="entry name" value="SDRFAMILY"/>
</dbReference>
<dbReference type="InterPro" id="IPR057326">
    <property type="entry name" value="KR_dom"/>
</dbReference>
<gene>
    <name evidence="5" type="ORF">GBAR_LOCUS20008</name>
</gene>
<keyword evidence="2" id="KW-0560">Oxidoreductase</keyword>
<dbReference type="GO" id="GO:0006629">
    <property type="term" value="P:lipid metabolic process"/>
    <property type="evidence" value="ECO:0007669"/>
    <property type="project" value="UniProtKB-ARBA"/>
</dbReference>
<dbReference type="CDD" id="cd05233">
    <property type="entry name" value="SDR_c"/>
    <property type="match status" value="1"/>
</dbReference>
<evidence type="ECO:0000256" key="2">
    <source>
        <dbReference type="ARBA" id="ARBA00023002"/>
    </source>
</evidence>
<dbReference type="PRINTS" id="PR00081">
    <property type="entry name" value="GDHRDH"/>
</dbReference>
<comment type="similarity">
    <text evidence="1">Belongs to the short-chain dehydrogenases/reductases (SDR) family.</text>
</comment>
<dbReference type="FunFam" id="3.40.50.720:FF:000084">
    <property type="entry name" value="Short-chain dehydrogenase reductase"/>
    <property type="match status" value="1"/>
</dbReference>
<dbReference type="EMBL" id="CASHTH010002825">
    <property type="protein sequence ID" value="CAI8035706.1"/>
    <property type="molecule type" value="Genomic_DNA"/>
</dbReference>
<dbReference type="GO" id="GO:0016491">
    <property type="term" value="F:oxidoreductase activity"/>
    <property type="evidence" value="ECO:0007669"/>
    <property type="project" value="UniProtKB-KW"/>
</dbReference>
<dbReference type="InterPro" id="IPR002347">
    <property type="entry name" value="SDR_fam"/>
</dbReference>
<evidence type="ECO:0000313" key="5">
    <source>
        <dbReference type="EMBL" id="CAI8035706.1"/>
    </source>
</evidence>
<reference evidence="5" key="1">
    <citation type="submission" date="2023-03" db="EMBL/GenBank/DDBJ databases">
        <authorList>
            <person name="Steffen K."/>
            <person name="Cardenas P."/>
        </authorList>
    </citation>
    <scope>NUCLEOTIDE SEQUENCE</scope>
</reference>
<comment type="caution">
    <text evidence="5">The sequence shown here is derived from an EMBL/GenBank/DDBJ whole genome shotgun (WGS) entry which is preliminary data.</text>
</comment>
<dbReference type="Gene3D" id="3.40.50.720">
    <property type="entry name" value="NAD(P)-binding Rossmann-like Domain"/>
    <property type="match status" value="1"/>
</dbReference>